<accession>A0A382WUQ3</accession>
<dbReference type="AlphaFoldDB" id="A0A382WUQ3"/>
<feature type="domain" description="TonB-dependent receptor plug" evidence="1">
    <location>
        <begin position="52"/>
        <end position="89"/>
    </location>
</feature>
<dbReference type="InterPro" id="IPR039426">
    <property type="entry name" value="TonB-dep_rcpt-like"/>
</dbReference>
<dbReference type="InterPro" id="IPR037066">
    <property type="entry name" value="Plug_dom_sf"/>
</dbReference>
<dbReference type="EMBL" id="UINC01162668">
    <property type="protein sequence ID" value="SVD62552.1"/>
    <property type="molecule type" value="Genomic_DNA"/>
</dbReference>
<organism evidence="2">
    <name type="scientific">marine metagenome</name>
    <dbReference type="NCBI Taxonomy" id="408172"/>
    <lineage>
        <taxon>unclassified sequences</taxon>
        <taxon>metagenomes</taxon>
        <taxon>ecological metagenomes</taxon>
    </lineage>
</organism>
<dbReference type="Gene3D" id="2.170.130.10">
    <property type="entry name" value="TonB-dependent receptor, plug domain"/>
    <property type="match status" value="1"/>
</dbReference>
<dbReference type="Pfam" id="PF07715">
    <property type="entry name" value="Plug"/>
    <property type="match status" value="1"/>
</dbReference>
<feature type="non-terminal residue" evidence="2">
    <location>
        <position position="96"/>
    </location>
</feature>
<dbReference type="InterPro" id="IPR012910">
    <property type="entry name" value="Plug_dom"/>
</dbReference>
<evidence type="ECO:0000259" key="1">
    <source>
        <dbReference type="Pfam" id="PF07715"/>
    </source>
</evidence>
<dbReference type="PROSITE" id="PS52016">
    <property type="entry name" value="TONB_DEPENDENT_REC_3"/>
    <property type="match status" value="1"/>
</dbReference>
<proteinExistence type="predicted"/>
<gene>
    <name evidence="2" type="ORF">METZ01_LOCUS415406</name>
</gene>
<evidence type="ECO:0000313" key="2">
    <source>
        <dbReference type="EMBL" id="SVD62552.1"/>
    </source>
</evidence>
<reference evidence="2" key="1">
    <citation type="submission" date="2018-05" db="EMBL/GenBank/DDBJ databases">
        <authorList>
            <person name="Lanie J.A."/>
            <person name="Ng W.-L."/>
            <person name="Kazmierczak K.M."/>
            <person name="Andrzejewski T.M."/>
            <person name="Davidsen T.M."/>
            <person name="Wayne K.J."/>
            <person name="Tettelin H."/>
            <person name="Glass J.I."/>
            <person name="Rusch D."/>
            <person name="Podicherti R."/>
            <person name="Tsui H.-C.T."/>
            <person name="Winkler M.E."/>
        </authorList>
    </citation>
    <scope>NUCLEOTIDE SEQUENCE</scope>
</reference>
<name>A0A382WUQ3_9ZZZZ</name>
<dbReference type="SUPFAM" id="SSF56935">
    <property type="entry name" value="Porins"/>
    <property type="match status" value="1"/>
</dbReference>
<protein>
    <recommendedName>
        <fullName evidence="1">TonB-dependent receptor plug domain-containing protein</fullName>
    </recommendedName>
</protein>
<sequence>MKKRFFSILLATLFLQNISSQKIENTVEIDKEINLEAIEIISSPRIELPFSENSRTIQVITKEEIKSSPATNVSELLQQIAGVDIRRRGVSGIQAD</sequence>